<dbReference type="AlphaFoldDB" id="A0A6B0T2S4"/>
<protein>
    <submittedName>
        <fullName evidence="3">Uncharacterized protein</fullName>
    </submittedName>
</protein>
<organism evidence="3 4">
    <name type="scientific">Halovenus carboxidivorans</name>
    <dbReference type="NCBI Taxonomy" id="2692199"/>
    <lineage>
        <taxon>Archaea</taxon>
        <taxon>Methanobacteriati</taxon>
        <taxon>Methanobacteriota</taxon>
        <taxon>Stenosarchaea group</taxon>
        <taxon>Halobacteria</taxon>
        <taxon>Halobacteriales</taxon>
        <taxon>Haloarculaceae</taxon>
        <taxon>Halovenus</taxon>
    </lineage>
</organism>
<evidence type="ECO:0000313" key="3">
    <source>
        <dbReference type="EMBL" id="MXR51427.1"/>
    </source>
</evidence>
<keyword evidence="2" id="KW-1133">Transmembrane helix</keyword>
<dbReference type="EMBL" id="WUUT01000002">
    <property type="protein sequence ID" value="MXR51427.1"/>
    <property type="molecule type" value="Genomic_DNA"/>
</dbReference>
<feature type="region of interest" description="Disordered" evidence="1">
    <location>
        <begin position="136"/>
        <end position="202"/>
    </location>
</feature>
<evidence type="ECO:0000313" key="4">
    <source>
        <dbReference type="Proteomes" id="UP000466535"/>
    </source>
</evidence>
<evidence type="ECO:0000256" key="1">
    <source>
        <dbReference type="SAM" id="MobiDB-lite"/>
    </source>
</evidence>
<accession>A0A6B0T2S4</accession>
<name>A0A6B0T2S4_9EURY</name>
<feature type="region of interest" description="Disordered" evidence="1">
    <location>
        <begin position="580"/>
        <end position="608"/>
    </location>
</feature>
<feature type="compositionally biased region" description="Polar residues" evidence="1">
    <location>
        <begin position="177"/>
        <end position="188"/>
    </location>
</feature>
<feature type="region of interest" description="Disordered" evidence="1">
    <location>
        <begin position="423"/>
        <end position="476"/>
    </location>
</feature>
<keyword evidence="2" id="KW-0472">Membrane</keyword>
<reference evidence="3 4" key="1">
    <citation type="submission" date="2019-12" db="EMBL/GenBank/DDBJ databases">
        <title>Isolation and characterization of three novel carbon monoxide-oxidizing members of Halobacteria from salione crusts and soils.</title>
        <authorList>
            <person name="Myers M.R."/>
            <person name="King G.M."/>
        </authorList>
    </citation>
    <scope>NUCLEOTIDE SEQUENCE [LARGE SCALE GENOMIC DNA]</scope>
    <source>
        <strain evidence="3 4">WSH3</strain>
    </source>
</reference>
<dbReference type="RefSeq" id="WP_159763557.1">
    <property type="nucleotide sequence ID" value="NZ_WUUT01000002.1"/>
</dbReference>
<dbReference type="Proteomes" id="UP000466535">
    <property type="component" value="Unassembled WGS sequence"/>
</dbReference>
<feature type="compositionally biased region" description="Low complexity" evidence="1">
    <location>
        <begin position="441"/>
        <end position="469"/>
    </location>
</feature>
<gene>
    <name evidence="3" type="ORF">GRX03_07400</name>
</gene>
<dbReference type="OrthoDB" id="330646at2157"/>
<comment type="caution">
    <text evidence="3">The sequence shown here is derived from an EMBL/GenBank/DDBJ whole genome shotgun (WGS) entry which is preliminary data.</text>
</comment>
<feature type="transmembrane region" description="Helical" evidence="2">
    <location>
        <begin position="289"/>
        <end position="315"/>
    </location>
</feature>
<proteinExistence type="predicted"/>
<keyword evidence="4" id="KW-1185">Reference proteome</keyword>
<keyword evidence="2" id="KW-0812">Transmembrane</keyword>
<sequence length="608" mass="63576">MADLTIYDSQGDGIRADSGTQSQRIKDLFFDGVRLAGTQTGGSYEIICFFRARESSAARSEQYYAVYRSQTSQREAFEAFPTALRRRIEDEYGLSFDTSTDDTELFRYVIGDRDPSGNPPETNKLDDVVEMLTGGASEFGDGDEFSSGGSYGRHGDPLDSGSTDRYGNSGDALDPFSESSGGAFSQSPKEAADPPTLDQARLGVGNPEAALNVAQYLSTDVSGFVVAENPSSNALDEYDVVIETGSYVGLELLGETGQAYQTYQDRIEQIRRQRQKALSSDDDGNRLKLLAAGGAVVAILAIAVAAAYVLGLFGLPGFLSDGGDTGTGFGDLAMTNVTADWVANGSSTDLAVNGTLTENGEPMADAGLQLVINSSTGNFSEQFTTDANGTFEQRIPSSEIAEDVTITEEFDIELEHLESGFNQRLAYPGPGPEQDSETGEGSDATNSTSDSTGTDSSDSTDGSDSTEGTAGRDEIGVNLDAEWNDAGDQQELSMTGNVTRNGTSSANETVDIVVTDPGSTEYNTTVETTTAGFSATVNESTLSGVGVNPAESLTVTATHRPTGVNATVQVDSYQTAAAQMPALSSADAGPWSGADPRGARGVGGVSAG</sequence>
<evidence type="ECO:0000256" key="2">
    <source>
        <dbReference type="SAM" id="Phobius"/>
    </source>
</evidence>